<accession>A0A1H2T4T7</accession>
<gene>
    <name evidence="11" type="ORF">SAMN05660923_00630</name>
</gene>
<dbReference type="GO" id="GO:0004109">
    <property type="term" value="F:coproporphyrinogen oxidase activity"/>
    <property type="evidence" value="ECO:0007669"/>
    <property type="project" value="InterPro"/>
</dbReference>
<evidence type="ECO:0000313" key="12">
    <source>
        <dbReference type="Proteomes" id="UP000198828"/>
    </source>
</evidence>
<evidence type="ECO:0000313" key="11">
    <source>
        <dbReference type="EMBL" id="SDW38878.1"/>
    </source>
</evidence>
<dbReference type="GO" id="GO:0006779">
    <property type="term" value="P:porphyrin-containing compound biosynthetic process"/>
    <property type="evidence" value="ECO:0007669"/>
    <property type="project" value="InterPro"/>
</dbReference>
<dbReference type="Pfam" id="PF06969">
    <property type="entry name" value="HemN_C"/>
    <property type="match status" value="1"/>
</dbReference>
<evidence type="ECO:0000256" key="8">
    <source>
        <dbReference type="ARBA" id="ARBA00023186"/>
    </source>
</evidence>
<dbReference type="InterPro" id="IPR058240">
    <property type="entry name" value="rSAM_sf"/>
</dbReference>
<keyword evidence="6 9" id="KW-0408">Iron</keyword>
<dbReference type="AlphaFoldDB" id="A0A1H2T4T7"/>
<dbReference type="SUPFAM" id="SSF102114">
    <property type="entry name" value="Radical SAM enzymes"/>
    <property type="match status" value="1"/>
</dbReference>
<keyword evidence="9" id="KW-0004">4Fe-4S</keyword>
<reference evidence="11 12" key="1">
    <citation type="submission" date="2016-10" db="EMBL/GenBank/DDBJ databases">
        <authorList>
            <person name="de Groot N.N."/>
        </authorList>
    </citation>
    <scope>NUCLEOTIDE SEQUENCE [LARGE SCALE GENOMIC DNA]</scope>
    <source>
        <strain evidence="11 12">DSM 23310</strain>
    </source>
</reference>
<evidence type="ECO:0000256" key="5">
    <source>
        <dbReference type="ARBA" id="ARBA00022723"/>
    </source>
</evidence>
<evidence type="ECO:0000256" key="6">
    <source>
        <dbReference type="ARBA" id="ARBA00023004"/>
    </source>
</evidence>
<dbReference type="GO" id="GO:0046872">
    <property type="term" value="F:metal ion binding"/>
    <property type="evidence" value="ECO:0007669"/>
    <property type="project" value="UniProtKB-UniRule"/>
</dbReference>
<organism evidence="11 12">
    <name type="scientific">Tepidimicrobium xylanilyticum</name>
    <dbReference type="NCBI Taxonomy" id="1123352"/>
    <lineage>
        <taxon>Bacteria</taxon>
        <taxon>Bacillati</taxon>
        <taxon>Bacillota</taxon>
        <taxon>Tissierellia</taxon>
        <taxon>Tissierellales</taxon>
        <taxon>Tepidimicrobiaceae</taxon>
        <taxon>Tepidimicrobium</taxon>
    </lineage>
</organism>
<dbReference type="SFLD" id="SFLDG01065">
    <property type="entry name" value="anaerobic_coproporphyrinogen-I"/>
    <property type="match status" value="1"/>
</dbReference>
<keyword evidence="5 9" id="KW-0479">Metal-binding</keyword>
<dbReference type="PANTHER" id="PTHR13932">
    <property type="entry name" value="COPROPORPHYRINIGEN III OXIDASE"/>
    <property type="match status" value="1"/>
</dbReference>
<dbReference type="PANTHER" id="PTHR13932:SF5">
    <property type="entry name" value="RADICAL S-ADENOSYL METHIONINE DOMAIN-CONTAINING PROTEIN 1, MITOCHONDRIAL"/>
    <property type="match status" value="1"/>
</dbReference>
<feature type="domain" description="Radical SAM core" evidence="10">
    <location>
        <begin position="1"/>
        <end position="234"/>
    </location>
</feature>
<dbReference type="SFLD" id="SFLDG01082">
    <property type="entry name" value="B12-binding_domain_containing"/>
    <property type="match status" value="1"/>
</dbReference>
<comment type="function">
    <text evidence="9">Probably acts as a heme chaperone, transferring heme to an unknown acceptor. Binds one molecule of heme per monomer, possibly covalently. Binds 1 [4Fe-4S] cluster. The cluster is coordinated with 3 cysteines and an exchangeable S-adenosyl-L-methionine.</text>
</comment>
<comment type="similarity">
    <text evidence="1">Belongs to the anaerobic coproporphyrinogen-III oxidase family. HemW subfamily.</text>
</comment>
<keyword evidence="12" id="KW-1185">Reference proteome</keyword>
<dbReference type="SFLD" id="SFLDF00288">
    <property type="entry name" value="HemN-like__clustered_with_nucl"/>
    <property type="match status" value="1"/>
</dbReference>
<keyword evidence="4 9" id="KW-0949">S-adenosyl-L-methionine</keyword>
<dbReference type="InterPro" id="IPR007197">
    <property type="entry name" value="rSAM"/>
</dbReference>
<dbReference type="NCBIfam" id="TIGR00539">
    <property type="entry name" value="hemN_rel"/>
    <property type="match status" value="1"/>
</dbReference>
<keyword evidence="7 9" id="KW-0411">Iron-sulfur</keyword>
<dbReference type="OrthoDB" id="9808022at2"/>
<dbReference type="Pfam" id="PF04055">
    <property type="entry name" value="Radical_SAM"/>
    <property type="match status" value="1"/>
</dbReference>
<evidence type="ECO:0000256" key="2">
    <source>
        <dbReference type="ARBA" id="ARBA00017228"/>
    </source>
</evidence>
<sequence length="378" mass="44462">MKDLGLYVHIPFCSSKCFYCDFISFSNIDVEVPEYISYLIKEIELYESILEGYRIKTIFIGGGTPSYIDEEYIGRILNNIFKVYNTDRVEEITIEANPGTLNEEKLKAYMEYGINRISMGVQSLEDNLLRAIGRIHSSKDFYDSLDLLRKFGFNNVNVDLMFGLPGQCIEDCQNTLKEVIRLGVEHISYYSLIFEENTLMTKWYGEGIIELPNEDEEREMYHKGIEILKNNGYKHYEISNFAKMGYECKHNLFYWKLKPYIGLGLAAHSNINNKRYWNHNNFKDYYDKLNENRLPIEGEEIIDKNMEIAEYLIMGLRLVEGINKREFKNRFNVDVENIYGNVLKKYEAQGLLYMDDEWIRFTSRGLDLSNVVYVDLLV</sequence>
<dbReference type="InterPro" id="IPR006638">
    <property type="entry name" value="Elp3/MiaA/NifB-like_rSAM"/>
</dbReference>
<dbReference type="SMART" id="SM00729">
    <property type="entry name" value="Elp3"/>
    <property type="match status" value="1"/>
</dbReference>
<evidence type="ECO:0000256" key="9">
    <source>
        <dbReference type="RuleBase" id="RU364116"/>
    </source>
</evidence>
<dbReference type="SFLD" id="SFLDS00029">
    <property type="entry name" value="Radical_SAM"/>
    <property type="match status" value="1"/>
</dbReference>
<dbReference type="CDD" id="cd01335">
    <property type="entry name" value="Radical_SAM"/>
    <property type="match status" value="1"/>
</dbReference>
<evidence type="ECO:0000256" key="1">
    <source>
        <dbReference type="ARBA" id="ARBA00006100"/>
    </source>
</evidence>
<dbReference type="Gene3D" id="3.20.20.70">
    <property type="entry name" value="Aldolase class I"/>
    <property type="match status" value="1"/>
</dbReference>
<dbReference type="EMBL" id="FNNG01000002">
    <property type="protein sequence ID" value="SDW38878.1"/>
    <property type="molecule type" value="Genomic_DNA"/>
</dbReference>
<evidence type="ECO:0000256" key="3">
    <source>
        <dbReference type="ARBA" id="ARBA00022617"/>
    </source>
</evidence>
<dbReference type="PROSITE" id="PS51918">
    <property type="entry name" value="RADICAL_SAM"/>
    <property type="match status" value="1"/>
</dbReference>
<keyword evidence="3 9" id="KW-0349">Heme</keyword>
<evidence type="ECO:0000256" key="4">
    <source>
        <dbReference type="ARBA" id="ARBA00022691"/>
    </source>
</evidence>
<dbReference type="SFLD" id="SFLDF00562">
    <property type="entry name" value="HemN-like__clustered_with_heat"/>
    <property type="match status" value="1"/>
</dbReference>
<dbReference type="Proteomes" id="UP000198828">
    <property type="component" value="Unassembled WGS sequence"/>
</dbReference>
<dbReference type="InterPro" id="IPR034505">
    <property type="entry name" value="Coproporphyrinogen-III_oxidase"/>
</dbReference>
<name>A0A1H2T4T7_9FIRM</name>
<keyword evidence="8 9" id="KW-0143">Chaperone</keyword>
<dbReference type="InterPro" id="IPR004559">
    <property type="entry name" value="HemW-like"/>
</dbReference>
<evidence type="ECO:0000256" key="7">
    <source>
        <dbReference type="ARBA" id="ARBA00023014"/>
    </source>
</evidence>
<dbReference type="GO" id="GO:0005737">
    <property type="term" value="C:cytoplasm"/>
    <property type="evidence" value="ECO:0007669"/>
    <property type="project" value="UniProtKB-SubCell"/>
</dbReference>
<dbReference type="GO" id="GO:0051539">
    <property type="term" value="F:4 iron, 4 sulfur cluster binding"/>
    <property type="evidence" value="ECO:0007669"/>
    <property type="project" value="UniProtKB-UniRule"/>
</dbReference>
<proteinExistence type="inferred from homology"/>
<dbReference type="InterPro" id="IPR010723">
    <property type="entry name" value="HemN_C"/>
</dbReference>
<evidence type="ECO:0000259" key="10">
    <source>
        <dbReference type="PROSITE" id="PS51918"/>
    </source>
</evidence>
<dbReference type="InterPro" id="IPR013785">
    <property type="entry name" value="Aldolase_TIM"/>
</dbReference>
<dbReference type="RefSeq" id="WP_093750787.1">
    <property type="nucleotide sequence ID" value="NZ_BSYN01000002.1"/>
</dbReference>
<keyword evidence="9" id="KW-0963">Cytoplasm</keyword>
<comment type="subcellular location">
    <subcellularLocation>
        <location evidence="9">Cytoplasm</location>
    </subcellularLocation>
</comment>
<protein>
    <recommendedName>
        <fullName evidence="2 9">Heme chaperone HemW</fullName>
    </recommendedName>
</protein>